<evidence type="ECO:0008006" key="3">
    <source>
        <dbReference type="Google" id="ProtNLM"/>
    </source>
</evidence>
<protein>
    <recommendedName>
        <fullName evidence="3">Serine/threonine protein kinase</fullName>
    </recommendedName>
</protein>
<name>A0A917FWL3_9BACI</name>
<reference evidence="1" key="2">
    <citation type="submission" date="2020-09" db="EMBL/GenBank/DDBJ databases">
        <authorList>
            <person name="Sun Q."/>
            <person name="Zhou Y."/>
        </authorList>
    </citation>
    <scope>NUCLEOTIDE SEQUENCE</scope>
    <source>
        <strain evidence="1">CGMCC 1.15760</strain>
    </source>
</reference>
<dbReference type="Gene3D" id="3.30.200.20">
    <property type="entry name" value="Phosphorylase Kinase, domain 1"/>
    <property type="match status" value="1"/>
</dbReference>
<evidence type="ECO:0000313" key="2">
    <source>
        <dbReference type="Proteomes" id="UP000616608"/>
    </source>
</evidence>
<proteinExistence type="predicted"/>
<evidence type="ECO:0000313" key="1">
    <source>
        <dbReference type="EMBL" id="GGG09945.1"/>
    </source>
</evidence>
<accession>A0A917FWL3</accession>
<keyword evidence="2" id="KW-1185">Reference proteome</keyword>
<dbReference type="Proteomes" id="UP000616608">
    <property type="component" value="Unassembled WGS sequence"/>
</dbReference>
<reference evidence="1" key="1">
    <citation type="journal article" date="2014" name="Int. J. Syst. Evol. Microbiol.">
        <title>Complete genome sequence of Corynebacterium casei LMG S-19264T (=DSM 44701T), isolated from a smear-ripened cheese.</title>
        <authorList>
            <consortium name="US DOE Joint Genome Institute (JGI-PGF)"/>
            <person name="Walter F."/>
            <person name="Albersmeier A."/>
            <person name="Kalinowski J."/>
            <person name="Ruckert C."/>
        </authorList>
    </citation>
    <scope>NUCLEOTIDE SEQUENCE</scope>
    <source>
        <strain evidence="1">CGMCC 1.15760</strain>
    </source>
</reference>
<gene>
    <name evidence="1" type="ORF">GCM10007425_00370</name>
</gene>
<dbReference type="RefSeq" id="WP_188612998.1">
    <property type="nucleotide sequence ID" value="NZ_BMJT01000001.1"/>
</dbReference>
<organism evidence="1 2">
    <name type="scientific">Lysinibacillus alkalisoli</name>
    <dbReference type="NCBI Taxonomy" id="1911548"/>
    <lineage>
        <taxon>Bacteria</taxon>
        <taxon>Bacillati</taxon>
        <taxon>Bacillota</taxon>
        <taxon>Bacilli</taxon>
        <taxon>Bacillales</taxon>
        <taxon>Bacillaceae</taxon>
        <taxon>Lysinibacillus</taxon>
    </lineage>
</organism>
<dbReference type="AlphaFoldDB" id="A0A917FWL3"/>
<dbReference type="Gene3D" id="1.10.510.10">
    <property type="entry name" value="Transferase(Phosphotransferase) domain 1"/>
    <property type="match status" value="1"/>
</dbReference>
<sequence>MDNDWDRIWPSLAEIKVVSNPHNEVVTVCNMADDVRCIGVGTDAAVFQSVHQPKYAFKIYAEDKREKVAVEASVYQTLGDVSYFPHCFATTEKGLVLSYEAGKTLYDCIVEGIHIPACVVDAVEEARDYIRSRGLNPRDIHLKNIILQDGQVKIIDVSEYQKTGDDFRWEHLQKAYKQYYHLIDGRAVPLWLVEAIRKRYNQQRRQSFSYDDFVKSILRFVYKLTKVE</sequence>
<dbReference type="SUPFAM" id="SSF56112">
    <property type="entry name" value="Protein kinase-like (PK-like)"/>
    <property type="match status" value="1"/>
</dbReference>
<comment type="caution">
    <text evidence="1">The sequence shown here is derived from an EMBL/GenBank/DDBJ whole genome shotgun (WGS) entry which is preliminary data.</text>
</comment>
<dbReference type="EMBL" id="BMJT01000001">
    <property type="protein sequence ID" value="GGG09945.1"/>
    <property type="molecule type" value="Genomic_DNA"/>
</dbReference>
<dbReference type="InterPro" id="IPR011009">
    <property type="entry name" value="Kinase-like_dom_sf"/>
</dbReference>